<evidence type="ECO:0000256" key="1">
    <source>
        <dbReference type="ARBA" id="ARBA00005655"/>
    </source>
</evidence>
<dbReference type="GeneID" id="7050609"/>
<dbReference type="Proteomes" id="UP000001744">
    <property type="component" value="Unassembled WGS sequence"/>
</dbReference>
<dbReference type="STRING" id="402676.B6K686"/>
<evidence type="ECO:0000256" key="3">
    <source>
        <dbReference type="SAM" id="MobiDB-lite"/>
    </source>
</evidence>
<dbReference type="OMA" id="CPYDLFQ"/>
<evidence type="ECO:0000256" key="2">
    <source>
        <dbReference type="SAM" id="Coils"/>
    </source>
</evidence>
<feature type="coiled-coil region" evidence="2">
    <location>
        <begin position="85"/>
        <end position="119"/>
    </location>
</feature>
<dbReference type="OrthoDB" id="153872at2759"/>
<dbReference type="AlphaFoldDB" id="B6K686"/>
<accession>B6K686</accession>
<evidence type="ECO:0000313" key="5">
    <source>
        <dbReference type="JaponicusDB" id="SJAG_04214"/>
    </source>
</evidence>
<evidence type="ECO:0000313" key="4">
    <source>
        <dbReference type="EMBL" id="EEB09040.1"/>
    </source>
</evidence>
<keyword evidence="6" id="KW-1185">Reference proteome</keyword>
<dbReference type="GO" id="GO:0005685">
    <property type="term" value="C:U1 snRNP"/>
    <property type="evidence" value="ECO:0000318"/>
    <property type="project" value="GO_Central"/>
</dbReference>
<dbReference type="GO" id="GO:0006376">
    <property type="term" value="P:mRNA splice site recognition"/>
    <property type="evidence" value="ECO:0000318"/>
    <property type="project" value="GO_Central"/>
</dbReference>
<feature type="region of interest" description="Disordered" evidence="3">
    <location>
        <begin position="239"/>
        <end position="261"/>
    </location>
</feature>
<keyword evidence="2" id="KW-0175">Coiled coil</keyword>
<evidence type="ECO:0000313" key="6">
    <source>
        <dbReference type="Proteomes" id="UP000001744"/>
    </source>
</evidence>
<dbReference type="eggNOG" id="KOG0796">
    <property type="taxonomic scope" value="Eukaryota"/>
</dbReference>
<dbReference type="JaponicusDB" id="SJAG_04214">
    <property type="gene designation" value="luc7"/>
</dbReference>
<dbReference type="Pfam" id="PF03194">
    <property type="entry name" value="LUC7"/>
    <property type="match status" value="1"/>
</dbReference>
<organism evidence="4 6">
    <name type="scientific">Schizosaccharomyces japonicus (strain yFS275 / FY16936)</name>
    <name type="common">Fission yeast</name>
    <dbReference type="NCBI Taxonomy" id="402676"/>
    <lineage>
        <taxon>Eukaryota</taxon>
        <taxon>Fungi</taxon>
        <taxon>Dikarya</taxon>
        <taxon>Ascomycota</taxon>
        <taxon>Taphrinomycotina</taxon>
        <taxon>Schizosaccharomycetes</taxon>
        <taxon>Schizosaccharomycetales</taxon>
        <taxon>Schizosaccharomycetaceae</taxon>
        <taxon>Schizosaccharomyces</taxon>
    </lineage>
</organism>
<dbReference type="GO" id="GO:0071004">
    <property type="term" value="C:U2-type prespliceosome"/>
    <property type="evidence" value="ECO:0000318"/>
    <property type="project" value="GO_Central"/>
</dbReference>
<dbReference type="EMBL" id="KE651167">
    <property type="protein sequence ID" value="EEB09040.1"/>
    <property type="molecule type" value="Genomic_DNA"/>
</dbReference>
<protein>
    <submittedName>
        <fullName evidence="4">U1 snRNP-associated protein Usp106</fullName>
    </submittedName>
</protein>
<dbReference type="HOGENOM" id="CLU_030397_1_0_1"/>
<dbReference type="RefSeq" id="XP_002175333.1">
    <property type="nucleotide sequence ID" value="XM_002175297.2"/>
</dbReference>
<dbReference type="PANTHER" id="PTHR12375">
    <property type="entry name" value="RNA-BINDING PROTEIN LUC7-RELATED"/>
    <property type="match status" value="1"/>
</dbReference>
<proteinExistence type="inferred from homology"/>
<reference evidence="4 6" key="1">
    <citation type="journal article" date="2011" name="Science">
        <title>Comparative functional genomics of the fission yeasts.</title>
        <authorList>
            <person name="Rhind N."/>
            <person name="Chen Z."/>
            <person name="Yassour M."/>
            <person name="Thompson D.A."/>
            <person name="Haas B.J."/>
            <person name="Habib N."/>
            <person name="Wapinski I."/>
            <person name="Roy S."/>
            <person name="Lin M.F."/>
            <person name="Heiman D.I."/>
            <person name="Young S.K."/>
            <person name="Furuya K."/>
            <person name="Guo Y."/>
            <person name="Pidoux A."/>
            <person name="Chen H.M."/>
            <person name="Robbertse B."/>
            <person name="Goldberg J.M."/>
            <person name="Aoki K."/>
            <person name="Bayne E.H."/>
            <person name="Berlin A.M."/>
            <person name="Desjardins C.A."/>
            <person name="Dobbs E."/>
            <person name="Dukaj L."/>
            <person name="Fan L."/>
            <person name="FitzGerald M.G."/>
            <person name="French C."/>
            <person name="Gujja S."/>
            <person name="Hansen K."/>
            <person name="Keifenheim D."/>
            <person name="Levin J.Z."/>
            <person name="Mosher R.A."/>
            <person name="Mueller C.A."/>
            <person name="Pfiffner J."/>
            <person name="Priest M."/>
            <person name="Russ C."/>
            <person name="Smialowska A."/>
            <person name="Swoboda P."/>
            <person name="Sykes S.M."/>
            <person name="Vaughn M."/>
            <person name="Vengrova S."/>
            <person name="Yoder R."/>
            <person name="Zeng Q."/>
            <person name="Allshire R."/>
            <person name="Baulcombe D."/>
            <person name="Birren B.W."/>
            <person name="Brown W."/>
            <person name="Ekwall K."/>
            <person name="Kellis M."/>
            <person name="Leatherwood J."/>
            <person name="Levin H."/>
            <person name="Margalit H."/>
            <person name="Martienssen R."/>
            <person name="Nieduszynski C.A."/>
            <person name="Spatafora J.W."/>
            <person name="Friedman N."/>
            <person name="Dalgaard J.Z."/>
            <person name="Baumann P."/>
            <person name="Niki H."/>
            <person name="Regev A."/>
            <person name="Nusbaum C."/>
        </authorList>
    </citation>
    <scope>NUCLEOTIDE SEQUENCE [LARGE SCALE GENOMIC DNA]</scope>
    <source>
        <strain evidence="6">yFS275 / FY16936</strain>
    </source>
</reference>
<comment type="similarity">
    <text evidence="1">Belongs to the Luc7 family.</text>
</comment>
<gene>
    <name evidence="5" type="primary">luc7</name>
    <name evidence="4" type="ORF">SJAG_04214</name>
</gene>
<sequence length="261" mass="30037">MAAEQAKIIEQLMGSNLSNFSSRGQVQFTDRKVCRSFLCGICPHDVFVNTKMDLGPCPKIHSDKLKADYEAASYSHDYGYEWDYLQDLERHVTECNKRIDIAEARREKTREEIDRTDALMKEILHLDHTISVLIDEIKALASKGRVNESIQRFTAYNKVKQTKKELVQEVLSINELPSQASSTHQKLQVCDVCSAYLSRLDNDRRLADHFSGKMHLGYAQIRDAAKELRQLLEKRELEKKGELTEEEKGDRLEFQEAVKAT</sequence>
<name>B6K686_SCHJY</name>
<dbReference type="VEuPathDB" id="FungiDB:SJAG_04214"/>
<dbReference type="InterPro" id="IPR004882">
    <property type="entry name" value="Luc7-rel"/>
</dbReference>
<dbReference type="GO" id="GO:0003729">
    <property type="term" value="F:mRNA binding"/>
    <property type="evidence" value="ECO:0000318"/>
    <property type="project" value="GO_Central"/>
</dbReference>